<protein>
    <submittedName>
        <fullName evidence="1">Uncharacterized protein</fullName>
    </submittedName>
</protein>
<evidence type="ECO:0000313" key="2">
    <source>
        <dbReference type="Proteomes" id="UP001283361"/>
    </source>
</evidence>
<keyword evidence="2" id="KW-1185">Reference proteome</keyword>
<evidence type="ECO:0000313" key="1">
    <source>
        <dbReference type="EMBL" id="KAK3762895.1"/>
    </source>
</evidence>
<gene>
    <name evidence="1" type="ORF">RRG08_051048</name>
</gene>
<organism evidence="1 2">
    <name type="scientific">Elysia crispata</name>
    <name type="common">lettuce slug</name>
    <dbReference type="NCBI Taxonomy" id="231223"/>
    <lineage>
        <taxon>Eukaryota</taxon>
        <taxon>Metazoa</taxon>
        <taxon>Spiralia</taxon>
        <taxon>Lophotrochozoa</taxon>
        <taxon>Mollusca</taxon>
        <taxon>Gastropoda</taxon>
        <taxon>Heterobranchia</taxon>
        <taxon>Euthyneura</taxon>
        <taxon>Panpulmonata</taxon>
        <taxon>Sacoglossa</taxon>
        <taxon>Placobranchoidea</taxon>
        <taxon>Plakobranchidae</taxon>
        <taxon>Elysia</taxon>
    </lineage>
</organism>
<name>A0AAE0Z5A0_9GAST</name>
<dbReference type="EMBL" id="JAWDGP010004628">
    <property type="protein sequence ID" value="KAK3762895.1"/>
    <property type="molecule type" value="Genomic_DNA"/>
</dbReference>
<reference evidence="1" key="1">
    <citation type="journal article" date="2023" name="G3 (Bethesda)">
        <title>A reference genome for the long-term kleptoplast-retaining sea slug Elysia crispata morphotype clarki.</title>
        <authorList>
            <person name="Eastman K.E."/>
            <person name="Pendleton A.L."/>
            <person name="Shaikh M.A."/>
            <person name="Suttiyut T."/>
            <person name="Ogas R."/>
            <person name="Tomko P."/>
            <person name="Gavelis G."/>
            <person name="Widhalm J.R."/>
            <person name="Wisecaver J.H."/>
        </authorList>
    </citation>
    <scope>NUCLEOTIDE SEQUENCE</scope>
    <source>
        <strain evidence="1">ECLA1</strain>
    </source>
</reference>
<dbReference type="Proteomes" id="UP001283361">
    <property type="component" value="Unassembled WGS sequence"/>
</dbReference>
<proteinExistence type="predicted"/>
<dbReference type="AlphaFoldDB" id="A0AAE0Z5A0"/>
<sequence length="196" mass="21515">MGASTHATPSILWGRSIFPRFGRGYCNLAVTQSAPAGYKNGGELSSPARCDLRLWDLSADQPMRGLSRPCRQRNGALGDTCAFPGRNLLKDFLVCQEFPEARASSASSCLGSAPACHTPVFRYWMISISGSSSTAGYPSKSCGSMQCTELLSSAERIPNRSEEFAPDKTNRTKLKMTCRPLNREFEQVLRRRLPVI</sequence>
<comment type="caution">
    <text evidence="1">The sequence shown here is derived from an EMBL/GenBank/DDBJ whole genome shotgun (WGS) entry which is preliminary data.</text>
</comment>
<accession>A0AAE0Z5A0</accession>